<proteinExistence type="predicted"/>
<feature type="compositionally biased region" description="Basic and acidic residues" evidence="7">
    <location>
        <begin position="40"/>
        <end position="58"/>
    </location>
</feature>
<dbReference type="OrthoDB" id="2123594at2759"/>
<dbReference type="GO" id="GO:0005879">
    <property type="term" value="C:axonemal microtubule"/>
    <property type="evidence" value="ECO:0007669"/>
    <property type="project" value="TreeGrafter"/>
</dbReference>
<dbReference type="InterPro" id="IPR027012">
    <property type="entry name" value="Enkurin_dom"/>
</dbReference>
<keyword evidence="10" id="KW-1185">Reference proteome</keyword>
<comment type="caution">
    <text evidence="9">The sequence shown here is derived from an EMBL/GenBank/DDBJ whole genome shotgun (WGS) entry which is preliminary data.</text>
</comment>
<keyword evidence="4" id="KW-0206">Cytoskeleton</keyword>
<dbReference type="PANTHER" id="PTHR21490:SF0">
    <property type="entry name" value="ENKURIN"/>
    <property type="match status" value="1"/>
</dbReference>
<evidence type="ECO:0000256" key="7">
    <source>
        <dbReference type="SAM" id="MobiDB-lite"/>
    </source>
</evidence>
<dbReference type="Proteomes" id="UP000525319">
    <property type="component" value="Unassembled WGS sequence"/>
</dbReference>
<keyword evidence="5" id="KW-0966">Cell projection</keyword>
<dbReference type="InterPro" id="IPR052102">
    <property type="entry name" value="Enkurin_domain-protein"/>
</dbReference>
<feature type="non-terminal residue" evidence="9">
    <location>
        <position position="231"/>
    </location>
</feature>
<evidence type="ECO:0000256" key="4">
    <source>
        <dbReference type="ARBA" id="ARBA00023212"/>
    </source>
</evidence>
<name>A0A7L3K8J2_9PASS</name>
<reference evidence="9 10" key="1">
    <citation type="submission" date="2019-09" db="EMBL/GenBank/DDBJ databases">
        <title>Bird 10,000 Genomes (B10K) Project - Family phase.</title>
        <authorList>
            <person name="Zhang G."/>
        </authorList>
    </citation>
    <scope>NUCLEOTIDE SEQUENCE [LARGE SCALE GENOMIC DNA]</scope>
    <source>
        <strain evidence="9">B10K-DU-030-03</strain>
    </source>
</reference>
<comment type="subcellular location">
    <subcellularLocation>
        <location evidence="1">Cell projection</location>
        <location evidence="1">Cilium</location>
    </subcellularLocation>
    <subcellularLocation>
        <location evidence="2">Cytoplasm</location>
        <location evidence="2">Cytoskeleton</location>
    </subcellularLocation>
</comment>
<sequence length="231" mass="27121">PLRYIAKLKKLVRYEAQKNKSQWKTMGPAKVAVPSPNDFLQKHSKEPKLAPKKKEPCDKKLHPLSVPGRTYRPVVRIQKNFINKNAIAVIKGEPKKPRHFCVDTKQGDKYLLEPSGLFPKYINKKTYGVLPEYVTRRNEESKREEEEYQASVLEELKKKAMKTLSEEERTDILKALKKKWEEINSAYQRLPILTDTRYKMMHKEELELKLKQLEHDIAAIEKHKNVYIANV</sequence>
<feature type="coiled-coil region" evidence="6">
    <location>
        <begin position="203"/>
        <end position="230"/>
    </location>
</feature>
<evidence type="ECO:0000313" key="9">
    <source>
        <dbReference type="EMBL" id="NXU37878.1"/>
    </source>
</evidence>
<evidence type="ECO:0000256" key="1">
    <source>
        <dbReference type="ARBA" id="ARBA00004138"/>
    </source>
</evidence>
<feature type="domain" description="Enkurin" evidence="8">
    <location>
        <begin position="136"/>
        <end position="228"/>
    </location>
</feature>
<dbReference type="GO" id="GO:0005516">
    <property type="term" value="F:calmodulin binding"/>
    <property type="evidence" value="ECO:0007669"/>
    <property type="project" value="TreeGrafter"/>
</dbReference>
<keyword evidence="6" id="KW-0175">Coiled coil</keyword>
<evidence type="ECO:0000256" key="6">
    <source>
        <dbReference type="SAM" id="Coils"/>
    </source>
</evidence>
<evidence type="ECO:0000313" key="10">
    <source>
        <dbReference type="Proteomes" id="UP000525319"/>
    </source>
</evidence>
<dbReference type="EMBL" id="VZTZ01016923">
    <property type="protein sequence ID" value="NXU37878.1"/>
    <property type="molecule type" value="Genomic_DNA"/>
</dbReference>
<gene>
    <name evidence="9" type="primary">Enkur</name>
    <name evidence="9" type="ORF">DRYBRU_R00947</name>
</gene>
<accession>A0A7L3K8J2</accession>
<evidence type="ECO:0000256" key="3">
    <source>
        <dbReference type="ARBA" id="ARBA00022490"/>
    </source>
</evidence>
<evidence type="ECO:0000256" key="5">
    <source>
        <dbReference type="ARBA" id="ARBA00023273"/>
    </source>
</evidence>
<dbReference type="GO" id="GO:0001669">
    <property type="term" value="C:acrosomal vesicle"/>
    <property type="evidence" value="ECO:0007669"/>
    <property type="project" value="TreeGrafter"/>
</dbReference>
<dbReference type="PROSITE" id="PS51665">
    <property type="entry name" value="ENKURIN"/>
    <property type="match status" value="1"/>
</dbReference>
<dbReference type="AlphaFoldDB" id="A0A7L3K8J2"/>
<organism evidence="9 10">
    <name type="scientific">Drymodes brunneopygia</name>
    <dbReference type="NCBI Taxonomy" id="626378"/>
    <lineage>
        <taxon>Eukaryota</taxon>
        <taxon>Metazoa</taxon>
        <taxon>Chordata</taxon>
        <taxon>Craniata</taxon>
        <taxon>Vertebrata</taxon>
        <taxon>Euteleostomi</taxon>
        <taxon>Archelosauria</taxon>
        <taxon>Archosauria</taxon>
        <taxon>Dinosauria</taxon>
        <taxon>Saurischia</taxon>
        <taxon>Theropoda</taxon>
        <taxon>Coelurosauria</taxon>
        <taxon>Aves</taxon>
        <taxon>Neognathae</taxon>
        <taxon>Neoaves</taxon>
        <taxon>Telluraves</taxon>
        <taxon>Australaves</taxon>
        <taxon>Passeriformes</taxon>
        <taxon>Petroicidae</taxon>
        <taxon>Drymodes</taxon>
    </lineage>
</organism>
<dbReference type="PANTHER" id="PTHR21490">
    <property type="entry name" value="ENKURIN-RELATED"/>
    <property type="match status" value="1"/>
</dbReference>
<evidence type="ECO:0000256" key="2">
    <source>
        <dbReference type="ARBA" id="ARBA00004245"/>
    </source>
</evidence>
<feature type="non-terminal residue" evidence="9">
    <location>
        <position position="1"/>
    </location>
</feature>
<feature type="region of interest" description="Disordered" evidence="7">
    <location>
        <begin position="34"/>
        <end position="58"/>
    </location>
</feature>
<dbReference type="Pfam" id="PF13864">
    <property type="entry name" value="Enkurin"/>
    <property type="match status" value="1"/>
</dbReference>
<keyword evidence="3" id="KW-0963">Cytoplasm</keyword>
<protein>
    <submittedName>
        <fullName evidence="9">ENKUR protein</fullName>
    </submittedName>
</protein>
<evidence type="ECO:0000259" key="8">
    <source>
        <dbReference type="PROSITE" id="PS51665"/>
    </source>
</evidence>